<organism evidence="2 3">
    <name type="scientific">Dreissena polymorpha</name>
    <name type="common">Zebra mussel</name>
    <name type="synonym">Mytilus polymorpha</name>
    <dbReference type="NCBI Taxonomy" id="45954"/>
    <lineage>
        <taxon>Eukaryota</taxon>
        <taxon>Metazoa</taxon>
        <taxon>Spiralia</taxon>
        <taxon>Lophotrochozoa</taxon>
        <taxon>Mollusca</taxon>
        <taxon>Bivalvia</taxon>
        <taxon>Autobranchia</taxon>
        <taxon>Heteroconchia</taxon>
        <taxon>Euheterodonta</taxon>
        <taxon>Imparidentia</taxon>
        <taxon>Neoheterodontei</taxon>
        <taxon>Myida</taxon>
        <taxon>Dreissenoidea</taxon>
        <taxon>Dreissenidae</taxon>
        <taxon>Dreissena</taxon>
    </lineage>
</organism>
<dbReference type="PANTHER" id="PTHR34239:SF2">
    <property type="entry name" value="TRANSPOSABLE ELEMENT P TRANSPOSASE_THAP9 CONSERVED DOMAIN-CONTAINING PROTEIN"/>
    <property type="match status" value="1"/>
</dbReference>
<feature type="region of interest" description="Disordered" evidence="1">
    <location>
        <begin position="55"/>
        <end position="116"/>
    </location>
</feature>
<evidence type="ECO:0000313" key="2">
    <source>
        <dbReference type="EMBL" id="KAH3755356.1"/>
    </source>
</evidence>
<feature type="region of interest" description="Disordered" evidence="1">
    <location>
        <begin position="1"/>
        <end position="25"/>
    </location>
</feature>
<dbReference type="OrthoDB" id="10064229at2759"/>
<feature type="compositionally biased region" description="Acidic residues" evidence="1">
    <location>
        <begin position="83"/>
        <end position="103"/>
    </location>
</feature>
<reference evidence="2" key="2">
    <citation type="submission" date="2020-11" db="EMBL/GenBank/DDBJ databases">
        <authorList>
            <person name="McCartney M.A."/>
            <person name="Auch B."/>
            <person name="Kono T."/>
            <person name="Mallez S."/>
            <person name="Becker A."/>
            <person name="Gohl D.M."/>
            <person name="Silverstein K.A.T."/>
            <person name="Koren S."/>
            <person name="Bechman K.B."/>
            <person name="Herman A."/>
            <person name="Abrahante J.E."/>
            <person name="Garbe J."/>
        </authorList>
    </citation>
    <scope>NUCLEOTIDE SEQUENCE</scope>
    <source>
        <strain evidence="2">Duluth1</strain>
        <tissue evidence="2">Whole animal</tissue>
    </source>
</reference>
<reference evidence="2" key="1">
    <citation type="journal article" date="2019" name="bioRxiv">
        <title>The Genome of the Zebra Mussel, Dreissena polymorpha: A Resource for Invasive Species Research.</title>
        <authorList>
            <person name="McCartney M.A."/>
            <person name="Auch B."/>
            <person name="Kono T."/>
            <person name="Mallez S."/>
            <person name="Zhang Y."/>
            <person name="Obille A."/>
            <person name="Becker A."/>
            <person name="Abrahante J.E."/>
            <person name="Garbe J."/>
            <person name="Badalamenti J.P."/>
            <person name="Herman A."/>
            <person name="Mangelson H."/>
            <person name="Liachko I."/>
            <person name="Sullivan S."/>
            <person name="Sone E.D."/>
            <person name="Koren S."/>
            <person name="Silverstein K.A.T."/>
            <person name="Beckman K.B."/>
            <person name="Gohl D.M."/>
        </authorList>
    </citation>
    <scope>NUCLEOTIDE SEQUENCE</scope>
    <source>
        <strain evidence="2">Duluth1</strain>
        <tissue evidence="2">Whole animal</tissue>
    </source>
</reference>
<sequence>MENGNPPGAPEQAGESTSKSRGDAILAELEANMGKFASIATSVKDMSASIASLRTDINELKRKRTPEQDSDDQGPSSKKDQSDEPEEMDSSDDDDEFDDELEEFLSNKKPEAEEDDFWQDLNDFVAENEDVGEEVSEKIASISQKALQCNADEKKIKEIKERNKRPKNIPNLKIPQVDEFLWRQLRASTRNNDFILQKMHNTLASTAVPIIKALDHLQTSNDNKLKAYLSDAFKLITNGISKNVEVRREKIKREMAPKYKHLAKLEKSADKLFGDKLSDNIKAVDNTKIVVAQPQTSNMRPTVGQNFRQKGKKGFLGQRNRWEHNNPTGYYPQSQKKPMRKYFPGKNNNKAQIRKN</sequence>
<feature type="compositionally biased region" description="Polar residues" evidence="1">
    <location>
        <begin position="325"/>
        <end position="336"/>
    </location>
</feature>
<proteinExistence type="predicted"/>
<feature type="compositionally biased region" description="Polar residues" evidence="1">
    <location>
        <begin position="346"/>
        <end position="356"/>
    </location>
</feature>
<feature type="region of interest" description="Disordered" evidence="1">
    <location>
        <begin position="314"/>
        <end position="356"/>
    </location>
</feature>
<name>A0A9D4DV66_DREPO</name>
<dbReference type="PANTHER" id="PTHR34239">
    <property type="entry name" value="APPLE DOMAIN-CONTAINING PROTEIN"/>
    <property type="match status" value="1"/>
</dbReference>
<gene>
    <name evidence="2" type="ORF">DPMN_190049</name>
</gene>
<dbReference type="AlphaFoldDB" id="A0A9D4DV66"/>
<keyword evidence="3" id="KW-1185">Reference proteome</keyword>
<evidence type="ECO:0000256" key="1">
    <source>
        <dbReference type="SAM" id="MobiDB-lite"/>
    </source>
</evidence>
<evidence type="ECO:0000313" key="3">
    <source>
        <dbReference type="Proteomes" id="UP000828390"/>
    </source>
</evidence>
<protein>
    <submittedName>
        <fullName evidence="2">Uncharacterized protein</fullName>
    </submittedName>
</protein>
<dbReference type="Proteomes" id="UP000828390">
    <property type="component" value="Unassembled WGS sequence"/>
</dbReference>
<comment type="caution">
    <text evidence="2">The sequence shown here is derived from an EMBL/GenBank/DDBJ whole genome shotgun (WGS) entry which is preliminary data.</text>
</comment>
<dbReference type="EMBL" id="JAIWYP010000010">
    <property type="protein sequence ID" value="KAH3755356.1"/>
    <property type="molecule type" value="Genomic_DNA"/>
</dbReference>
<accession>A0A9D4DV66</accession>